<dbReference type="EMBL" id="JAUSTW010000003">
    <property type="protein sequence ID" value="MDQ0199162.1"/>
    <property type="molecule type" value="Genomic_DNA"/>
</dbReference>
<reference evidence="1 2" key="1">
    <citation type="submission" date="2023-07" db="EMBL/GenBank/DDBJ databases">
        <title>Genomic Encyclopedia of Type Strains, Phase IV (KMG-IV): sequencing the most valuable type-strain genomes for metagenomic binning, comparative biology and taxonomic classification.</title>
        <authorList>
            <person name="Goeker M."/>
        </authorList>
    </citation>
    <scope>NUCLEOTIDE SEQUENCE [LARGE SCALE GENOMIC DNA]</scope>
    <source>
        <strain evidence="1 2">DSM 27594</strain>
    </source>
</reference>
<organism evidence="1 2">
    <name type="scientific">Neobacillus ginsengisoli</name>
    <dbReference type="NCBI Taxonomy" id="904295"/>
    <lineage>
        <taxon>Bacteria</taxon>
        <taxon>Bacillati</taxon>
        <taxon>Bacillota</taxon>
        <taxon>Bacilli</taxon>
        <taxon>Bacillales</taxon>
        <taxon>Bacillaceae</taxon>
        <taxon>Neobacillus</taxon>
    </lineage>
</organism>
<gene>
    <name evidence="1" type="ORF">J2S10_002320</name>
</gene>
<keyword evidence="2" id="KW-1185">Reference proteome</keyword>
<evidence type="ECO:0000313" key="1">
    <source>
        <dbReference type="EMBL" id="MDQ0199162.1"/>
    </source>
</evidence>
<name>A0ABT9XUC4_9BACI</name>
<accession>A0ABT9XUC4</accession>
<sequence length="64" mass="7220">MISVGFYKNNRLRLGVKTNKGILDVEAASIKFPYIKNVPKSVNELISLGEQAKQGLMKLNWLEL</sequence>
<comment type="caution">
    <text evidence="1">The sequence shown here is derived from an EMBL/GenBank/DDBJ whole genome shotgun (WGS) entry which is preliminary data.</text>
</comment>
<dbReference type="Proteomes" id="UP001224122">
    <property type="component" value="Unassembled WGS sequence"/>
</dbReference>
<proteinExistence type="predicted"/>
<protein>
    <submittedName>
        <fullName evidence="1">Uncharacterized protein</fullName>
    </submittedName>
</protein>
<evidence type="ECO:0000313" key="2">
    <source>
        <dbReference type="Proteomes" id="UP001224122"/>
    </source>
</evidence>